<dbReference type="EMBL" id="BLLF01008579">
    <property type="protein sequence ID" value="GFH33433.1"/>
    <property type="molecule type" value="Genomic_DNA"/>
</dbReference>
<sequence length="78" mass="7955">MREVRASSPSLRRVPSVSPPRGTSPGQPGVQEFYEPGVVQEEDTTEQGAGTAAKVAAASLLGVALAALAYTQGWLSGG</sequence>
<feature type="compositionally biased region" description="Low complexity" evidence="1">
    <location>
        <begin position="1"/>
        <end position="21"/>
    </location>
</feature>
<reference evidence="2 3" key="1">
    <citation type="submission" date="2020-02" db="EMBL/GenBank/DDBJ databases">
        <title>Draft genome sequence of Haematococcus lacustris strain NIES-144.</title>
        <authorList>
            <person name="Morimoto D."/>
            <person name="Nakagawa S."/>
            <person name="Yoshida T."/>
            <person name="Sawayama S."/>
        </authorList>
    </citation>
    <scope>NUCLEOTIDE SEQUENCE [LARGE SCALE GENOMIC DNA]</scope>
    <source>
        <strain evidence="2 3">NIES-144</strain>
    </source>
</reference>
<gene>
    <name evidence="2" type="ORF">HaLaN_32806</name>
</gene>
<accession>A0A6A0AM85</accession>
<protein>
    <submittedName>
        <fullName evidence="2">Uncharacterized protein</fullName>
    </submittedName>
</protein>
<keyword evidence="3" id="KW-1185">Reference proteome</keyword>
<dbReference type="AlphaFoldDB" id="A0A6A0AM85"/>
<feature type="region of interest" description="Disordered" evidence="1">
    <location>
        <begin position="1"/>
        <end position="50"/>
    </location>
</feature>
<evidence type="ECO:0000313" key="2">
    <source>
        <dbReference type="EMBL" id="GFH33433.1"/>
    </source>
</evidence>
<evidence type="ECO:0000313" key="3">
    <source>
        <dbReference type="Proteomes" id="UP000485058"/>
    </source>
</evidence>
<feature type="non-terminal residue" evidence="2">
    <location>
        <position position="1"/>
    </location>
</feature>
<name>A0A6A0AM85_HAELA</name>
<feature type="non-terminal residue" evidence="2">
    <location>
        <position position="78"/>
    </location>
</feature>
<dbReference type="Proteomes" id="UP000485058">
    <property type="component" value="Unassembled WGS sequence"/>
</dbReference>
<proteinExistence type="predicted"/>
<comment type="caution">
    <text evidence="2">The sequence shown here is derived from an EMBL/GenBank/DDBJ whole genome shotgun (WGS) entry which is preliminary data.</text>
</comment>
<evidence type="ECO:0000256" key="1">
    <source>
        <dbReference type="SAM" id="MobiDB-lite"/>
    </source>
</evidence>
<organism evidence="2 3">
    <name type="scientific">Haematococcus lacustris</name>
    <name type="common">Green alga</name>
    <name type="synonym">Haematococcus pluvialis</name>
    <dbReference type="NCBI Taxonomy" id="44745"/>
    <lineage>
        <taxon>Eukaryota</taxon>
        <taxon>Viridiplantae</taxon>
        <taxon>Chlorophyta</taxon>
        <taxon>core chlorophytes</taxon>
        <taxon>Chlorophyceae</taxon>
        <taxon>CS clade</taxon>
        <taxon>Chlamydomonadales</taxon>
        <taxon>Haematococcaceae</taxon>
        <taxon>Haematococcus</taxon>
    </lineage>
</organism>